<feature type="region of interest" description="Disordered" evidence="1">
    <location>
        <begin position="47"/>
        <end position="95"/>
    </location>
</feature>
<dbReference type="RefSeq" id="WP_214297136.1">
    <property type="nucleotide sequence ID" value="NZ_JAHDYS010000005.1"/>
</dbReference>
<evidence type="ECO:0000256" key="1">
    <source>
        <dbReference type="SAM" id="MobiDB-lite"/>
    </source>
</evidence>
<evidence type="ECO:0000256" key="2">
    <source>
        <dbReference type="SAM" id="SignalP"/>
    </source>
</evidence>
<comment type="caution">
    <text evidence="3">The sequence shown here is derived from an EMBL/GenBank/DDBJ whole genome shotgun (WGS) entry which is preliminary data.</text>
</comment>
<feature type="compositionally biased region" description="Basic residues" evidence="1">
    <location>
        <begin position="47"/>
        <end position="61"/>
    </location>
</feature>
<keyword evidence="4" id="KW-1185">Reference proteome</keyword>
<feature type="signal peptide" evidence="2">
    <location>
        <begin position="1"/>
        <end position="28"/>
    </location>
</feature>
<feature type="chain" id="PRO_5045678553" evidence="2">
    <location>
        <begin position="29"/>
        <end position="254"/>
    </location>
</feature>
<gene>
    <name evidence="3" type="ORF">KJB30_06400</name>
</gene>
<protein>
    <submittedName>
        <fullName evidence="3">Uncharacterized protein</fullName>
    </submittedName>
</protein>
<keyword evidence="2" id="KW-0732">Signal</keyword>
<name>A0ABS5U6X4_9BACT</name>
<accession>A0ABS5U6X4</accession>
<sequence length="254" mass="27326">MVFHKALPLVCAVLLLLVVGGAPLTGFAAGFTDYDITLQELNKVKKVNPKKEKKSHKKQRREKKEPLPAATMTEPAPGVTSVPASPETSPAGPAAVPLKEAVSKDVPVTKTAPEDTSGITHDPFSFIVTGKRTVLQAVVDGTGDMAALFCRFSSAKGDVWARVPMKQVVNTHFTYQAILPALASETRTLRYSFVKVDSNGKETHSREYAISVKPSFIVPGWQQDPANDKLEVIIEKNSGPMTGFSDPGYLPAAP</sequence>
<evidence type="ECO:0000313" key="4">
    <source>
        <dbReference type="Proteomes" id="UP000784128"/>
    </source>
</evidence>
<proteinExistence type="predicted"/>
<reference evidence="3 4" key="1">
    <citation type="submission" date="2021-05" db="EMBL/GenBank/DDBJ databases">
        <title>The draft genome of Geobacter chapellei DSM 13688.</title>
        <authorList>
            <person name="Xu Z."/>
            <person name="Masuda Y."/>
            <person name="Itoh H."/>
            <person name="Senoo K."/>
        </authorList>
    </citation>
    <scope>NUCLEOTIDE SEQUENCE [LARGE SCALE GENOMIC DNA]</scope>
    <source>
        <strain evidence="3 4">DSM 13688</strain>
    </source>
</reference>
<dbReference type="EMBL" id="JAHDYS010000005">
    <property type="protein sequence ID" value="MBT1071404.1"/>
    <property type="molecule type" value="Genomic_DNA"/>
</dbReference>
<evidence type="ECO:0000313" key="3">
    <source>
        <dbReference type="EMBL" id="MBT1071404.1"/>
    </source>
</evidence>
<dbReference type="Proteomes" id="UP000784128">
    <property type="component" value="Unassembled WGS sequence"/>
</dbReference>
<organism evidence="3 4">
    <name type="scientific">Pelotalea chapellei</name>
    <dbReference type="NCBI Taxonomy" id="44671"/>
    <lineage>
        <taxon>Bacteria</taxon>
        <taxon>Pseudomonadati</taxon>
        <taxon>Thermodesulfobacteriota</taxon>
        <taxon>Desulfuromonadia</taxon>
        <taxon>Geobacterales</taxon>
        <taxon>Geobacteraceae</taxon>
        <taxon>Pelotalea</taxon>
    </lineage>
</organism>